<reference evidence="1 2" key="1">
    <citation type="journal article" date="2024" name="Plant Biotechnol. J.">
        <title>Dendrobium thyrsiflorum genome and its molecular insights into genes involved in important horticultural traits.</title>
        <authorList>
            <person name="Chen B."/>
            <person name="Wang J.Y."/>
            <person name="Zheng P.J."/>
            <person name="Li K.L."/>
            <person name="Liang Y.M."/>
            <person name="Chen X.F."/>
            <person name="Zhang C."/>
            <person name="Zhao X."/>
            <person name="He X."/>
            <person name="Zhang G.Q."/>
            <person name="Liu Z.J."/>
            <person name="Xu Q."/>
        </authorList>
    </citation>
    <scope>NUCLEOTIDE SEQUENCE [LARGE SCALE GENOMIC DNA]</scope>
    <source>
        <strain evidence="1">GZMU011</strain>
    </source>
</reference>
<name>A0ABD0VLF6_DENTH</name>
<evidence type="ECO:0000313" key="2">
    <source>
        <dbReference type="Proteomes" id="UP001552299"/>
    </source>
</evidence>
<comment type="caution">
    <text evidence="1">The sequence shown here is derived from an EMBL/GenBank/DDBJ whole genome shotgun (WGS) entry which is preliminary data.</text>
</comment>
<dbReference type="Proteomes" id="UP001552299">
    <property type="component" value="Unassembled WGS sequence"/>
</dbReference>
<organism evidence="1 2">
    <name type="scientific">Dendrobium thyrsiflorum</name>
    <name type="common">Pinecone-like raceme dendrobium</name>
    <name type="synonym">Orchid</name>
    <dbReference type="NCBI Taxonomy" id="117978"/>
    <lineage>
        <taxon>Eukaryota</taxon>
        <taxon>Viridiplantae</taxon>
        <taxon>Streptophyta</taxon>
        <taxon>Embryophyta</taxon>
        <taxon>Tracheophyta</taxon>
        <taxon>Spermatophyta</taxon>
        <taxon>Magnoliopsida</taxon>
        <taxon>Liliopsida</taxon>
        <taxon>Asparagales</taxon>
        <taxon>Orchidaceae</taxon>
        <taxon>Epidendroideae</taxon>
        <taxon>Malaxideae</taxon>
        <taxon>Dendrobiinae</taxon>
        <taxon>Dendrobium</taxon>
    </lineage>
</organism>
<evidence type="ECO:0000313" key="1">
    <source>
        <dbReference type="EMBL" id="KAL0923338.1"/>
    </source>
</evidence>
<proteinExistence type="predicted"/>
<dbReference type="EMBL" id="JANQDX010000006">
    <property type="protein sequence ID" value="KAL0923338.1"/>
    <property type="molecule type" value="Genomic_DNA"/>
</dbReference>
<sequence length="80" mass="8444">MVDRALTPLSIQVGLSTFGLNKAASISSSSSSFALANFNGHLLSGSFFGERTSHSFWALTISRKLSISSSTVFLSMLPTA</sequence>
<gene>
    <name evidence="1" type="ORF">M5K25_007391</name>
</gene>
<protein>
    <submittedName>
        <fullName evidence="1">Uncharacterized protein</fullName>
    </submittedName>
</protein>
<dbReference type="AlphaFoldDB" id="A0ABD0VLF6"/>
<keyword evidence="2" id="KW-1185">Reference proteome</keyword>
<accession>A0ABD0VLF6</accession>